<evidence type="ECO:0000313" key="3">
    <source>
        <dbReference type="EMBL" id="RJG19661.1"/>
    </source>
</evidence>
<dbReference type="InterPro" id="IPR000073">
    <property type="entry name" value="AB_hydrolase_1"/>
</dbReference>
<keyword evidence="4" id="KW-1185">Reference proteome</keyword>
<proteinExistence type="predicted"/>
<accession>A0A418Y2A4</accession>
<sequence length="260" mass="28606">MPSPTLFSWFSLVLSVVVASLWPVQVAQAAGVASRQHQAEVQEDCVVLLHGLRRSAWAMSRIEDSLRGAGYQVYNRDYPSTQATVEALAASEIRQGLDWCQANARGQVHFVTHSMGGILVRAYLQDNQIEQLGRIVMLSPPNHGSEVVDRMQDWWLFEKLTGPAGQQLGTGADGVTASLAPIPGEIGIIMGNRTVDPWLSWMIPGRDDGKVSLDSARLAEMKDFIVMPASHAFIMRKRKVIQQIVTFLQHGKFQVASADA</sequence>
<dbReference type="AlphaFoldDB" id="A0A418Y2A4"/>
<feature type="domain" description="AB hydrolase-1" evidence="2">
    <location>
        <begin position="46"/>
        <end position="158"/>
    </location>
</feature>
<keyword evidence="1" id="KW-0732">Signal</keyword>
<dbReference type="InterPro" id="IPR029058">
    <property type="entry name" value="AB_hydrolase_fold"/>
</dbReference>
<dbReference type="PANTHER" id="PTHR37946:SF1">
    <property type="entry name" value="SLL1969 PROTEIN"/>
    <property type="match status" value="1"/>
</dbReference>
<dbReference type="SUPFAM" id="SSF53474">
    <property type="entry name" value="alpha/beta-Hydrolases"/>
    <property type="match status" value="1"/>
</dbReference>
<organism evidence="3 4">
    <name type="scientific">Alcanivorax profundi</name>
    <dbReference type="NCBI Taxonomy" id="2338368"/>
    <lineage>
        <taxon>Bacteria</taxon>
        <taxon>Pseudomonadati</taxon>
        <taxon>Pseudomonadota</taxon>
        <taxon>Gammaproteobacteria</taxon>
        <taxon>Oceanospirillales</taxon>
        <taxon>Alcanivoracaceae</taxon>
        <taxon>Alcanivorax</taxon>
    </lineage>
</organism>
<dbReference type="RefSeq" id="WP_119917406.1">
    <property type="nucleotide sequence ID" value="NZ_CAXGPP010000045.1"/>
</dbReference>
<feature type="signal peptide" evidence="1">
    <location>
        <begin position="1"/>
        <end position="29"/>
    </location>
</feature>
<evidence type="ECO:0000256" key="1">
    <source>
        <dbReference type="SAM" id="SignalP"/>
    </source>
</evidence>
<feature type="chain" id="PRO_5019253768" evidence="1">
    <location>
        <begin position="30"/>
        <end position="260"/>
    </location>
</feature>
<protein>
    <submittedName>
        <fullName evidence="3">Alpha/beta fold hydrolase</fullName>
    </submittedName>
</protein>
<reference evidence="3 4" key="1">
    <citation type="submission" date="2018-09" db="EMBL/GenBank/DDBJ databases">
        <title>Alcanivorax profundi sp. nov., isolated from 1000 m-depth seawater of the Mariana Trench.</title>
        <authorList>
            <person name="Liu J."/>
        </authorList>
    </citation>
    <scope>NUCLEOTIDE SEQUENCE [LARGE SCALE GENOMIC DNA]</scope>
    <source>
        <strain evidence="3 4">MTEO17</strain>
    </source>
</reference>
<keyword evidence="3" id="KW-0378">Hydrolase</keyword>
<dbReference type="Pfam" id="PF12697">
    <property type="entry name" value="Abhydrolase_6"/>
    <property type="match status" value="1"/>
</dbReference>
<comment type="caution">
    <text evidence="3">The sequence shown here is derived from an EMBL/GenBank/DDBJ whole genome shotgun (WGS) entry which is preliminary data.</text>
</comment>
<dbReference type="GO" id="GO:0016787">
    <property type="term" value="F:hydrolase activity"/>
    <property type="evidence" value="ECO:0007669"/>
    <property type="project" value="UniProtKB-KW"/>
</dbReference>
<dbReference type="PANTHER" id="PTHR37946">
    <property type="entry name" value="SLL1969 PROTEIN"/>
    <property type="match status" value="1"/>
</dbReference>
<dbReference type="Proteomes" id="UP000283734">
    <property type="component" value="Unassembled WGS sequence"/>
</dbReference>
<evidence type="ECO:0000259" key="2">
    <source>
        <dbReference type="Pfam" id="PF12697"/>
    </source>
</evidence>
<dbReference type="Gene3D" id="3.40.50.1820">
    <property type="entry name" value="alpha/beta hydrolase"/>
    <property type="match status" value="1"/>
</dbReference>
<evidence type="ECO:0000313" key="4">
    <source>
        <dbReference type="Proteomes" id="UP000283734"/>
    </source>
</evidence>
<name>A0A418Y2A4_9GAMM</name>
<gene>
    <name evidence="3" type="ORF">D4A39_02060</name>
</gene>
<dbReference type="EMBL" id="QYYA01000001">
    <property type="protein sequence ID" value="RJG19661.1"/>
    <property type="molecule type" value="Genomic_DNA"/>
</dbReference>
<dbReference type="OrthoDB" id="556502at2"/>